<organism evidence="2 3">
    <name type="scientific">Thermodesulfovibrio yellowstonii</name>
    <dbReference type="NCBI Taxonomy" id="28262"/>
    <lineage>
        <taxon>Bacteria</taxon>
        <taxon>Pseudomonadati</taxon>
        <taxon>Nitrospirota</taxon>
        <taxon>Thermodesulfovibrionia</taxon>
        <taxon>Thermodesulfovibrionales</taxon>
        <taxon>Thermodesulfovibrionaceae</taxon>
        <taxon>Thermodesulfovibrio</taxon>
    </lineage>
</organism>
<dbReference type="PROSITE" id="PS50902">
    <property type="entry name" value="FLAVODOXIN_LIKE"/>
    <property type="match status" value="1"/>
</dbReference>
<keyword evidence="3" id="KW-1185">Reference proteome</keyword>
<dbReference type="InterPro" id="IPR008254">
    <property type="entry name" value="Flavodoxin/NO_synth"/>
</dbReference>
<proteinExistence type="predicted"/>
<gene>
    <name evidence="2" type="ORF">TISLANDTSLP1_20000</name>
</gene>
<dbReference type="PANTHER" id="PTHR30546:SF57">
    <property type="entry name" value="FLAVODOXIN FAMILY PROTEIN"/>
    <property type="match status" value="1"/>
</dbReference>
<dbReference type="EMBL" id="BSDX01000001">
    <property type="protein sequence ID" value="GLI54307.1"/>
    <property type="molecule type" value="Genomic_DNA"/>
</dbReference>
<dbReference type="AlphaFoldDB" id="A0A9W6GHU7"/>
<protein>
    <submittedName>
        <fullName evidence="2">Flavodoxin</fullName>
    </submittedName>
</protein>
<dbReference type="InterPro" id="IPR029039">
    <property type="entry name" value="Flavoprotein-like_sf"/>
</dbReference>
<feature type="domain" description="Flavodoxin-like" evidence="1">
    <location>
        <begin position="4"/>
        <end position="150"/>
    </location>
</feature>
<dbReference type="GO" id="GO:0016020">
    <property type="term" value="C:membrane"/>
    <property type="evidence" value="ECO:0007669"/>
    <property type="project" value="TreeGrafter"/>
</dbReference>
<dbReference type="PANTHER" id="PTHR30546">
    <property type="entry name" value="FLAVODOXIN-RELATED PROTEIN WRBA-RELATED"/>
    <property type="match status" value="1"/>
</dbReference>
<accession>A0A9W6GHU7</accession>
<dbReference type="GO" id="GO:0010181">
    <property type="term" value="F:FMN binding"/>
    <property type="evidence" value="ECO:0007669"/>
    <property type="project" value="InterPro"/>
</dbReference>
<reference evidence="2" key="1">
    <citation type="submission" date="2022-12" db="EMBL/GenBank/DDBJ databases">
        <title>Reference genome sequencing for broad-spectrum identification of bacterial and archaeal isolates by mass spectrometry.</title>
        <authorList>
            <person name="Sekiguchi Y."/>
            <person name="Tourlousse D.M."/>
        </authorList>
    </citation>
    <scope>NUCLEOTIDE SEQUENCE</scope>
    <source>
        <strain evidence="2">TSL-P1</strain>
    </source>
</reference>
<dbReference type="GO" id="GO:0003955">
    <property type="term" value="F:NAD(P)H dehydrogenase (quinone) activity"/>
    <property type="evidence" value="ECO:0007669"/>
    <property type="project" value="TreeGrafter"/>
</dbReference>
<evidence type="ECO:0000313" key="3">
    <source>
        <dbReference type="Proteomes" id="UP001144297"/>
    </source>
</evidence>
<evidence type="ECO:0000313" key="2">
    <source>
        <dbReference type="EMBL" id="GLI54307.1"/>
    </source>
</evidence>
<dbReference type="Proteomes" id="UP001144297">
    <property type="component" value="Unassembled WGS sequence"/>
</dbReference>
<sequence length="159" mass="17667">MKKVLVTYYSRTGNTEKMAKIIAQGLADKGIDVDLKRVEEVKIDSLTEYDGYIIGSPNYFGTMAAEVKKFIDESVKYYRKIEGKLVAAFTSTGMIGGGGETVCLDILKAFLIHGCLCLGFTRLGHYGPVSIGKPDERIERELAEMVNKYVEVLNRINNV</sequence>
<evidence type="ECO:0000259" key="1">
    <source>
        <dbReference type="PROSITE" id="PS50902"/>
    </source>
</evidence>
<dbReference type="Pfam" id="PF00258">
    <property type="entry name" value="Flavodoxin_1"/>
    <property type="match status" value="1"/>
</dbReference>
<dbReference type="Gene3D" id="3.40.50.360">
    <property type="match status" value="1"/>
</dbReference>
<dbReference type="SUPFAM" id="SSF52218">
    <property type="entry name" value="Flavoproteins"/>
    <property type="match status" value="1"/>
</dbReference>
<comment type="caution">
    <text evidence="2">The sequence shown here is derived from an EMBL/GenBank/DDBJ whole genome shotgun (WGS) entry which is preliminary data.</text>
</comment>
<name>A0A9W6GHU7_9BACT</name>